<protein>
    <recommendedName>
        <fullName evidence="5">Autophagy protein 5</fullName>
    </recommendedName>
</protein>
<dbReference type="Proteomes" id="UP000626109">
    <property type="component" value="Unassembled WGS sequence"/>
</dbReference>
<dbReference type="GO" id="GO:0034727">
    <property type="term" value="P:piecemeal microautophagy of the nucleus"/>
    <property type="evidence" value="ECO:0007669"/>
    <property type="project" value="TreeGrafter"/>
</dbReference>
<dbReference type="GO" id="GO:0044233">
    <property type="term" value="C:mitochondria-associated endoplasmic reticulum membrane contact site"/>
    <property type="evidence" value="ECO:0007669"/>
    <property type="project" value="TreeGrafter"/>
</dbReference>
<evidence type="ECO:0000313" key="8">
    <source>
        <dbReference type="EMBL" id="CAE8706640.1"/>
    </source>
</evidence>
<dbReference type="GO" id="GO:0061908">
    <property type="term" value="C:phagophore"/>
    <property type="evidence" value="ECO:0007669"/>
    <property type="project" value="TreeGrafter"/>
</dbReference>
<comment type="subcellular location">
    <subcellularLocation>
        <location evidence="5">Preautophagosomal structure membrane</location>
        <topology evidence="5">Peripheral membrane protein</topology>
    </subcellularLocation>
</comment>
<sequence length="196" mass="21845">VPVPWDLTAHFRGCSSKELLPFSGISDLQKAVMNSFREAVFLQQGSASPFMRLPKQQQTQLWDAISKSQLEGYTSVQQQLMCPTLRKCKSLAVRLHLWGPPHATLLVPAAVFSESGDNLRSVRDYLLQNMPPLLDESGELAEGVEVLTQGISVPLETPMYWLALNAAYMDQFVHLVARVPDRLLRPPMVLCADPTT</sequence>
<evidence type="ECO:0000259" key="6">
    <source>
        <dbReference type="Pfam" id="PF04106"/>
    </source>
</evidence>
<feature type="non-terminal residue" evidence="8">
    <location>
        <position position="1"/>
    </location>
</feature>
<keyword evidence="5" id="KW-0472">Membrane</keyword>
<comment type="function">
    <text evidence="5">Involved in autophagic vesicle formation.</text>
</comment>
<evidence type="ECO:0000256" key="4">
    <source>
        <dbReference type="ARBA" id="ARBA00023006"/>
    </source>
</evidence>
<gene>
    <name evidence="8" type="ORF">PGLA2088_LOCUS34280</name>
</gene>
<dbReference type="InterPro" id="IPR048318">
    <property type="entry name" value="ATG5_UblB"/>
</dbReference>
<dbReference type="GO" id="GO:0005776">
    <property type="term" value="C:autophagosome"/>
    <property type="evidence" value="ECO:0007669"/>
    <property type="project" value="TreeGrafter"/>
</dbReference>
<evidence type="ECO:0000256" key="2">
    <source>
        <dbReference type="ARBA" id="ARBA00022499"/>
    </source>
</evidence>
<comment type="similarity">
    <text evidence="1 5">Belongs to the ATG5 family.</text>
</comment>
<keyword evidence="4 5" id="KW-0072">Autophagy</keyword>
<dbReference type="GO" id="GO:0019776">
    <property type="term" value="F:Atg8-family ligase activity"/>
    <property type="evidence" value="ECO:0007669"/>
    <property type="project" value="TreeGrafter"/>
</dbReference>
<name>A0A813KS79_POLGL</name>
<dbReference type="EMBL" id="CAJNNW010031255">
    <property type="protein sequence ID" value="CAE8706640.1"/>
    <property type="molecule type" value="Genomic_DNA"/>
</dbReference>
<reference evidence="8" key="1">
    <citation type="submission" date="2021-02" db="EMBL/GenBank/DDBJ databases">
        <authorList>
            <person name="Dougan E. K."/>
            <person name="Rhodes N."/>
            <person name="Thang M."/>
            <person name="Chan C."/>
        </authorList>
    </citation>
    <scope>NUCLEOTIDE SEQUENCE</scope>
</reference>
<evidence type="ECO:0000313" key="9">
    <source>
        <dbReference type="Proteomes" id="UP000626109"/>
    </source>
</evidence>
<comment type="caution">
    <text evidence="8">The sequence shown here is derived from an EMBL/GenBank/DDBJ whole genome shotgun (WGS) entry which is preliminary data.</text>
</comment>
<dbReference type="Pfam" id="PF04106">
    <property type="entry name" value="ATG5_UblB"/>
    <property type="match status" value="1"/>
</dbReference>
<dbReference type="PANTHER" id="PTHR13040">
    <property type="entry name" value="AUTOPHAGY PROTEIN 5"/>
    <property type="match status" value="1"/>
</dbReference>
<keyword evidence="2 5" id="KW-1017">Isopeptide bond</keyword>
<dbReference type="AlphaFoldDB" id="A0A813KS79"/>
<accession>A0A813KS79</accession>
<dbReference type="GO" id="GO:0034274">
    <property type="term" value="C:Atg12-Atg5-Atg16 complex"/>
    <property type="evidence" value="ECO:0007669"/>
    <property type="project" value="TreeGrafter"/>
</dbReference>
<evidence type="ECO:0000256" key="3">
    <source>
        <dbReference type="ARBA" id="ARBA00022843"/>
    </source>
</evidence>
<dbReference type="Gene3D" id="3.10.20.90">
    <property type="entry name" value="Phosphatidylinositol 3-kinase Catalytic Subunit, Chain A, domain 1"/>
    <property type="match status" value="1"/>
</dbReference>
<dbReference type="Gene3D" id="1.10.246.190">
    <property type="entry name" value="Autophagy protein Apg5, helix rich domain"/>
    <property type="match status" value="1"/>
</dbReference>
<dbReference type="InterPro" id="IPR048940">
    <property type="entry name" value="ATG5_HBR"/>
</dbReference>
<comment type="subunit">
    <text evidence="5">Conjugated with ATG12.</text>
</comment>
<dbReference type="GO" id="GO:0000422">
    <property type="term" value="P:autophagy of mitochondrion"/>
    <property type="evidence" value="ECO:0007669"/>
    <property type="project" value="TreeGrafter"/>
</dbReference>
<feature type="domain" description="Autophagy protein ATG5 UblB" evidence="6">
    <location>
        <begin position="92"/>
        <end position="176"/>
    </location>
</feature>
<feature type="domain" description="Autophagy protein ATG5 alpha-helical bundle region" evidence="7">
    <location>
        <begin position="27"/>
        <end position="81"/>
    </location>
</feature>
<dbReference type="InterPro" id="IPR042526">
    <property type="entry name" value="Atg5_HR"/>
</dbReference>
<evidence type="ECO:0000256" key="1">
    <source>
        <dbReference type="ARBA" id="ARBA00006910"/>
    </source>
</evidence>
<dbReference type="PANTHER" id="PTHR13040:SF2">
    <property type="entry name" value="AUTOPHAGY PROTEIN 5"/>
    <property type="match status" value="1"/>
</dbReference>
<dbReference type="Pfam" id="PF20637">
    <property type="entry name" value="ATG5_HBR"/>
    <property type="match status" value="1"/>
</dbReference>
<organism evidence="8 9">
    <name type="scientific">Polarella glacialis</name>
    <name type="common">Dinoflagellate</name>
    <dbReference type="NCBI Taxonomy" id="89957"/>
    <lineage>
        <taxon>Eukaryota</taxon>
        <taxon>Sar</taxon>
        <taxon>Alveolata</taxon>
        <taxon>Dinophyceae</taxon>
        <taxon>Suessiales</taxon>
        <taxon>Suessiaceae</taxon>
        <taxon>Polarella</taxon>
    </lineage>
</organism>
<evidence type="ECO:0000259" key="7">
    <source>
        <dbReference type="Pfam" id="PF20637"/>
    </source>
</evidence>
<keyword evidence="3 5" id="KW-0832">Ubl conjugation</keyword>
<dbReference type="GO" id="GO:0006995">
    <property type="term" value="P:cellular response to nitrogen starvation"/>
    <property type="evidence" value="ECO:0007669"/>
    <property type="project" value="TreeGrafter"/>
</dbReference>
<proteinExistence type="inferred from homology"/>
<evidence type="ECO:0000256" key="5">
    <source>
        <dbReference type="RuleBase" id="RU361202"/>
    </source>
</evidence>
<dbReference type="GO" id="GO:0034045">
    <property type="term" value="C:phagophore assembly site membrane"/>
    <property type="evidence" value="ECO:0007669"/>
    <property type="project" value="UniProtKB-SubCell"/>
</dbReference>
<dbReference type="InterPro" id="IPR007239">
    <property type="entry name" value="Atg5"/>
</dbReference>